<feature type="domain" description="DUF7587" evidence="1">
    <location>
        <begin position="17"/>
        <end position="141"/>
    </location>
</feature>
<reference evidence="2 3" key="2">
    <citation type="submission" date="2021-10" db="EMBL/GenBank/DDBJ databases">
        <authorList>
            <person name="Piombo E."/>
        </authorList>
    </citation>
    <scope>NUCLEOTIDE SEQUENCE [LARGE SCALE GENOMIC DNA]</scope>
</reference>
<evidence type="ECO:0000313" key="2">
    <source>
        <dbReference type="EMBL" id="CAH0046240.1"/>
    </source>
</evidence>
<evidence type="ECO:0000259" key="1">
    <source>
        <dbReference type="Pfam" id="PF24494"/>
    </source>
</evidence>
<protein>
    <recommendedName>
        <fullName evidence="1">DUF7587 domain-containing protein</fullName>
    </recommendedName>
</protein>
<gene>
    <name evidence="2" type="ORF">CSOL1703_00011969</name>
</gene>
<evidence type="ECO:0000313" key="3">
    <source>
        <dbReference type="Proteomes" id="UP000775872"/>
    </source>
</evidence>
<sequence>MLELIIIIDLSDSPPTSHIGFRFFDHESRARLHPEGDIRCGNWQEFDVGQDPTTEGAKNHIRGFNHKPTDYYISLTTSPLHQKIMVIDLRVLQKLGIPFGSTTDDLGFSGTGVIKTKYAAKHHVMVAGWIPPHSIAGYLPVTNFKDLLEATQIDTSRESSRSIQSVSLAIFKC</sequence>
<dbReference type="EMBL" id="CABFOC020000014">
    <property type="protein sequence ID" value="CAH0046240.1"/>
    <property type="molecule type" value="Genomic_DNA"/>
</dbReference>
<dbReference type="AlphaFoldDB" id="A0A9P0EEU4"/>
<keyword evidence="3" id="KW-1185">Reference proteome</keyword>
<comment type="caution">
    <text evidence="2">The sequence shown here is derived from an EMBL/GenBank/DDBJ whole genome shotgun (WGS) entry which is preliminary data.</text>
</comment>
<organism evidence="2 3">
    <name type="scientific">Clonostachys solani</name>
    <dbReference type="NCBI Taxonomy" id="160281"/>
    <lineage>
        <taxon>Eukaryota</taxon>
        <taxon>Fungi</taxon>
        <taxon>Dikarya</taxon>
        <taxon>Ascomycota</taxon>
        <taxon>Pezizomycotina</taxon>
        <taxon>Sordariomycetes</taxon>
        <taxon>Hypocreomycetidae</taxon>
        <taxon>Hypocreales</taxon>
        <taxon>Bionectriaceae</taxon>
        <taxon>Clonostachys</taxon>
    </lineage>
</organism>
<dbReference type="Pfam" id="PF24494">
    <property type="entry name" value="DUF7587"/>
    <property type="match status" value="1"/>
</dbReference>
<dbReference type="InterPro" id="IPR056009">
    <property type="entry name" value="DUF7587"/>
</dbReference>
<dbReference type="Proteomes" id="UP000775872">
    <property type="component" value="Unassembled WGS sequence"/>
</dbReference>
<accession>A0A9P0EEU4</accession>
<proteinExistence type="predicted"/>
<reference evidence="3" key="1">
    <citation type="submission" date="2019-06" db="EMBL/GenBank/DDBJ databases">
        <authorList>
            <person name="Broberg M."/>
        </authorList>
    </citation>
    <scope>NUCLEOTIDE SEQUENCE [LARGE SCALE GENOMIC DNA]</scope>
</reference>
<dbReference type="OrthoDB" id="5148696at2759"/>
<name>A0A9P0EEU4_9HYPO</name>